<sequence length="144" mass="16438">METISFVIHGEAQAQGRPRAGKSFSGKTVLYDPINSRDFKQYVRLVSSQYKPEKLLECPLSLELHFYKQIPASWSNKKKEKAIRGELLPAVKSDIDNYAKSVMDGLSGIIYTDDKLVCELIMTKRYSESPRTEVTIKQANFEEE</sequence>
<organism evidence="1 2">
    <name type="scientific">Planococcus faecalis</name>
    <dbReference type="NCBI Taxonomy" id="1598147"/>
    <lineage>
        <taxon>Bacteria</taxon>
        <taxon>Bacillati</taxon>
        <taxon>Bacillota</taxon>
        <taxon>Bacilli</taxon>
        <taxon>Bacillales</taxon>
        <taxon>Caryophanaceae</taxon>
        <taxon>Planococcus</taxon>
    </lineage>
</organism>
<protein>
    <submittedName>
        <fullName evidence="1">Uncharacterized protein</fullName>
    </submittedName>
</protein>
<dbReference type="Gene3D" id="3.30.1330.70">
    <property type="entry name" value="Holliday junction resolvase RusA"/>
    <property type="match status" value="1"/>
</dbReference>
<accession>A0ABM6IT23</accession>
<evidence type="ECO:0000313" key="1">
    <source>
        <dbReference type="EMBL" id="AQU79741.1"/>
    </source>
</evidence>
<name>A0ABM6IT23_9BACL</name>
<gene>
    <name evidence="1" type="ORF">AJGP001_10900</name>
</gene>
<reference evidence="1 2" key="1">
    <citation type="submission" date="2017-01" db="EMBL/GenBank/DDBJ databases">
        <title>Planococcus faecalis genome complete sequence.</title>
        <authorList>
            <person name="Lee P.C."/>
        </authorList>
    </citation>
    <scope>NUCLEOTIDE SEQUENCE [LARGE SCALE GENOMIC DNA]</scope>
    <source>
        <strain evidence="1 2">AJ003</strain>
    </source>
</reference>
<dbReference type="EMBL" id="CP019401">
    <property type="protein sequence ID" value="AQU79741.1"/>
    <property type="molecule type" value="Genomic_DNA"/>
</dbReference>
<proteinExistence type="predicted"/>
<dbReference type="InterPro" id="IPR036614">
    <property type="entry name" value="RusA-like_sf"/>
</dbReference>
<keyword evidence="2" id="KW-1185">Reference proteome</keyword>
<dbReference type="RefSeq" id="WP_071154194.1">
    <property type="nucleotide sequence ID" value="NZ_CP019401.1"/>
</dbReference>
<dbReference type="Pfam" id="PF05866">
    <property type="entry name" value="RusA"/>
    <property type="match status" value="1"/>
</dbReference>
<dbReference type="InterPro" id="IPR008822">
    <property type="entry name" value="Endonuclease_RusA-like"/>
</dbReference>
<evidence type="ECO:0000313" key="2">
    <source>
        <dbReference type="Proteomes" id="UP000189661"/>
    </source>
</evidence>
<dbReference type="SUPFAM" id="SSF103084">
    <property type="entry name" value="Holliday junction resolvase RusA"/>
    <property type="match status" value="1"/>
</dbReference>
<dbReference type="Proteomes" id="UP000189661">
    <property type="component" value="Chromosome"/>
</dbReference>